<organism evidence="2 3">
    <name type="scientific">Natronococcus jeotgali DSM 18795</name>
    <dbReference type="NCBI Taxonomy" id="1227498"/>
    <lineage>
        <taxon>Archaea</taxon>
        <taxon>Methanobacteriati</taxon>
        <taxon>Methanobacteriota</taxon>
        <taxon>Stenosarchaea group</taxon>
        <taxon>Halobacteria</taxon>
        <taxon>Halobacteriales</taxon>
        <taxon>Natrialbaceae</taxon>
        <taxon>Natronococcus</taxon>
    </lineage>
</organism>
<dbReference type="PANTHER" id="PTHR43300">
    <property type="entry name" value="ACETYLTRANSFERASE"/>
    <property type="match status" value="1"/>
</dbReference>
<name>L9X2A8_9EURY</name>
<dbReference type="Proteomes" id="UP000011531">
    <property type="component" value="Unassembled WGS sequence"/>
</dbReference>
<dbReference type="RefSeq" id="WP_008425157.1">
    <property type="nucleotide sequence ID" value="NZ_AOIA01000128.1"/>
</dbReference>
<dbReference type="InterPro" id="IPR011004">
    <property type="entry name" value="Trimer_LpxA-like_sf"/>
</dbReference>
<sequence length="236" mass="26038">MNLDTLVERSASLLGYPRVTRELLARHFESAEFDIAPSARISVGCLLRRRVDIGPHARLSRGCILDGDVTIGRRTNLEPDCDLVGDVELGNYCAIARESTFQQTNHRIDRPSLQIRLHEEVLDGELPPTAEGPIAVGSDVWIGTGVTVLSGVTIGDGAVVGAGAVVTGDVEPYAIVGGVPAERIGWRFPPAVRSRLLELEWWEWSEQRIREHRAFFERTLEGPEDVRLERPSVPTD</sequence>
<dbReference type="PATRIC" id="fig|1227498.3.peg.3107"/>
<dbReference type="AlphaFoldDB" id="L9X2A8"/>
<keyword evidence="1 2" id="KW-0808">Transferase</keyword>
<keyword evidence="3" id="KW-1185">Reference proteome</keyword>
<dbReference type="STRING" id="1227498.C492_15771"/>
<dbReference type="Gene3D" id="2.160.10.10">
    <property type="entry name" value="Hexapeptide repeat proteins"/>
    <property type="match status" value="1"/>
</dbReference>
<proteinExistence type="predicted"/>
<evidence type="ECO:0000313" key="2">
    <source>
        <dbReference type="EMBL" id="ELY55747.1"/>
    </source>
</evidence>
<dbReference type="SUPFAM" id="SSF51161">
    <property type="entry name" value="Trimeric LpxA-like enzymes"/>
    <property type="match status" value="1"/>
</dbReference>
<gene>
    <name evidence="2" type="ORF">C492_15771</name>
</gene>
<dbReference type="InterPro" id="IPR018357">
    <property type="entry name" value="Hexapep_transf_CS"/>
</dbReference>
<protein>
    <submittedName>
        <fullName evidence="2">Acetyltransferase (Isoleucine patch superfamily)-like protein</fullName>
    </submittedName>
</protein>
<dbReference type="PROSITE" id="PS00101">
    <property type="entry name" value="HEXAPEP_TRANSFERASES"/>
    <property type="match status" value="1"/>
</dbReference>
<dbReference type="GO" id="GO:0016740">
    <property type="term" value="F:transferase activity"/>
    <property type="evidence" value="ECO:0007669"/>
    <property type="project" value="UniProtKB-KW"/>
</dbReference>
<evidence type="ECO:0000256" key="1">
    <source>
        <dbReference type="ARBA" id="ARBA00022679"/>
    </source>
</evidence>
<comment type="caution">
    <text evidence="2">The sequence shown here is derived from an EMBL/GenBank/DDBJ whole genome shotgun (WGS) entry which is preliminary data.</text>
</comment>
<dbReference type="InterPro" id="IPR050179">
    <property type="entry name" value="Trans_hexapeptide_repeat"/>
</dbReference>
<dbReference type="OrthoDB" id="1475at2157"/>
<dbReference type="Pfam" id="PF00132">
    <property type="entry name" value="Hexapep"/>
    <property type="match status" value="1"/>
</dbReference>
<dbReference type="PANTHER" id="PTHR43300:SF11">
    <property type="entry name" value="ACETYLTRANSFERASE RV3034C-RELATED"/>
    <property type="match status" value="1"/>
</dbReference>
<dbReference type="CDD" id="cd03349">
    <property type="entry name" value="LbH_XAT"/>
    <property type="match status" value="1"/>
</dbReference>
<dbReference type="InterPro" id="IPR001451">
    <property type="entry name" value="Hexapep"/>
</dbReference>
<accession>L9X2A8</accession>
<dbReference type="EMBL" id="AOIA01000128">
    <property type="protein sequence ID" value="ELY55747.1"/>
    <property type="molecule type" value="Genomic_DNA"/>
</dbReference>
<evidence type="ECO:0000313" key="3">
    <source>
        <dbReference type="Proteomes" id="UP000011531"/>
    </source>
</evidence>
<reference evidence="2 3" key="1">
    <citation type="journal article" date="2014" name="PLoS Genet.">
        <title>Phylogenetically driven sequencing of extremely halophilic archaea reveals strategies for static and dynamic osmo-response.</title>
        <authorList>
            <person name="Becker E.A."/>
            <person name="Seitzer P.M."/>
            <person name="Tritt A."/>
            <person name="Larsen D."/>
            <person name="Krusor M."/>
            <person name="Yao A.I."/>
            <person name="Wu D."/>
            <person name="Madern D."/>
            <person name="Eisen J.A."/>
            <person name="Darling A.E."/>
            <person name="Facciotti M.T."/>
        </authorList>
    </citation>
    <scope>NUCLEOTIDE SEQUENCE [LARGE SCALE GENOMIC DNA]</scope>
    <source>
        <strain evidence="2 3">DSM 18795</strain>
    </source>
</reference>